<reference evidence="3" key="1">
    <citation type="journal article" date="2021" name="PeerJ">
        <title>Extensive microbial diversity within the chicken gut microbiome revealed by metagenomics and culture.</title>
        <authorList>
            <person name="Gilroy R."/>
            <person name="Ravi A."/>
            <person name="Getino M."/>
            <person name="Pursley I."/>
            <person name="Horton D.L."/>
            <person name="Alikhan N.F."/>
            <person name="Baker D."/>
            <person name="Gharbi K."/>
            <person name="Hall N."/>
            <person name="Watson M."/>
            <person name="Adriaenssens E.M."/>
            <person name="Foster-Nyarko E."/>
            <person name="Jarju S."/>
            <person name="Secka A."/>
            <person name="Antonio M."/>
            <person name="Oren A."/>
            <person name="Chaudhuri R.R."/>
            <person name="La Ragione R."/>
            <person name="Hildebrand F."/>
            <person name="Pallen M.J."/>
        </authorList>
    </citation>
    <scope>NUCLEOTIDE SEQUENCE</scope>
    <source>
        <strain evidence="3">ChiBcec15-1070</strain>
    </source>
</reference>
<proteinExistence type="predicted"/>
<dbReference type="PANTHER" id="PTHR43794:SF11">
    <property type="entry name" value="AMIDOHYDROLASE-RELATED DOMAIN-CONTAINING PROTEIN"/>
    <property type="match status" value="1"/>
</dbReference>
<dbReference type="InterPro" id="IPR050287">
    <property type="entry name" value="MTA/SAH_deaminase"/>
</dbReference>
<evidence type="ECO:0000256" key="1">
    <source>
        <dbReference type="ARBA" id="ARBA00022801"/>
    </source>
</evidence>
<dbReference type="Pfam" id="PF01979">
    <property type="entry name" value="Amidohydro_1"/>
    <property type="match status" value="1"/>
</dbReference>
<protein>
    <submittedName>
        <fullName evidence="3">Amidohydrolase family protein</fullName>
    </submittedName>
</protein>
<keyword evidence="1" id="KW-0378">Hydrolase</keyword>
<name>A0A9D1QDG1_9BACT</name>
<accession>A0A9D1QDG1</accession>
<dbReference type="InterPro" id="IPR006680">
    <property type="entry name" value="Amidohydro-rel"/>
</dbReference>
<dbReference type="Gene3D" id="3.20.20.140">
    <property type="entry name" value="Metal-dependent hydrolases"/>
    <property type="match status" value="1"/>
</dbReference>
<comment type="caution">
    <text evidence="3">The sequence shown here is derived from an EMBL/GenBank/DDBJ whole genome shotgun (WGS) entry which is preliminary data.</text>
</comment>
<dbReference type="PANTHER" id="PTHR43794">
    <property type="entry name" value="AMINOHYDROLASE SSNA-RELATED"/>
    <property type="match status" value="1"/>
</dbReference>
<dbReference type="Proteomes" id="UP000823926">
    <property type="component" value="Unassembled WGS sequence"/>
</dbReference>
<dbReference type="EMBL" id="DXHL01000019">
    <property type="protein sequence ID" value="HIW10544.1"/>
    <property type="molecule type" value="Genomic_DNA"/>
</dbReference>
<dbReference type="AlphaFoldDB" id="A0A9D1QDG1"/>
<dbReference type="InterPro" id="IPR032466">
    <property type="entry name" value="Metal_Hydrolase"/>
</dbReference>
<evidence type="ECO:0000313" key="4">
    <source>
        <dbReference type="Proteomes" id="UP000823926"/>
    </source>
</evidence>
<feature type="domain" description="Amidohydrolase-related" evidence="2">
    <location>
        <begin position="59"/>
        <end position="381"/>
    </location>
</feature>
<dbReference type="SUPFAM" id="SSF51556">
    <property type="entry name" value="Metallo-dependent hydrolases"/>
    <property type="match status" value="1"/>
</dbReference>
<reference evidence="3" key="2">
    <citation type="submission" date="2021-04" db="EMBL/GenBank/DDBJ databases">
        <authorList>
            <person name="Gilroy R."/>
        </authorList>
    </citation>
    <scope>NUCLEOTIDE SEQUENCE</scope>
    <source>
        <strain evidence="3">ChiBcec15-1070</strain>
    </source>
</reference>
<gene>
    <name evidence="3" type="ORF">H9888_03485</name>
</gene>
<sequence length="401" mass="44768">MNNATPTPPRSLAAPYLLLPNGKLLRNGVLHFASDGTLLRVEQSNRLDSLPHTEYHNGILIPGMTNAHCHLELSFFRGAIPQHVGMVKFIEHVVSKRNDYSREEQIACAIDQDRRMWQSGVQAVGDISNDTTSFPAKVQAQNEGRTRYHTFAEYFGMPTDDETEAFYHRSVDGLLEAAERDRLTITPTQHSTYFVSDKLFKLGAFSPLMSIHFMETPAEVDFFERRGGIYDLVTASAGREPDFLGYGGHAERLVGSLPRTARLLLIHNVQMQPKDLKLILDYFEDVTFVLCPRSNYYIDADFPPAEMLYKAGARVAIGTDSLSSNTSLEMVEELKWLARHNPSIPLEALLQWATLGGAHGLRMEREIGSFEPGKRPGAVLLTGVDFASLTLTDAAQTTRLL</sequence>
<dbReference type="GO" id="GO:0016787">
    <property type="term" value="F:hydrolase activity"/>
    <property type="evidence" value="ECO:0007669"/>
    <property type="project" value="UniProtKB-KW"/>
</dbReference>
<evidence type="ECO:0000259" key="2">
    <source>
        <dbReference type="Pfam" id="PF01979"/>
    </source>
</evidence>
<organism evidence="3 4">
    <name type="scientific">Candidatus Rikenella faecigallinarum</name>
    <dbReference type="NCBI Taxonomy" id="2838745"/>
    <lineage>
        <taxon>Bacteria</taxon>
        <taxon>Pseudomonadati</taxon>
        <taxon>Bacteroidota</taxon>
        <taxon>Bacteroidia</taxon>
        <taxon>Bacteroidales</taxon>
        <taxon>Rikenellaceae</taxon>
        <taxon>Rikenella</taxon>
    </lineage>
</organism>
<evidence type="ECO:0000313" key="3">
    <source>
        <dbReference type="EMBL" id="HIW10544.1"/>
    </source>
</evidence>